<comment type="caution">
    <text evidence="3">The sequence shown here is derived from an EMBL/GenBank/DDBJ whole genome shotgun (WGS) entry which is preliminary data.</text>
</comment>
<feature type="signal peptide" evidence="2">
    <location>
        <begin position="1"/>
        <end position="21"/>
    </location>
</feature>
<gene>
    <name evidence="3" type="ORF">VST7929_01488</name>
</gene>
<proteinExistence type="predicted"/>
<feature type="chain" id="PRO_5046491633" description="SPOR domain-containing protein" evidence="2">
    <location>
        <begin position="22"/>
        <end position="688"/>
    </location>
</feature>
<sequence length="688" mass="74596">MTYRSILLSLSLLLGSTYAYAEQVCDIQPAPLGDASTPWKQLAQSCDIGQGLWGREPKSHRGSFWLQCGYGQALPNPKVHEMLHRLYPDNTFIIQDTQNNYRCLIGPFTTYDYAAKGKEALDKMGIKTFIREVAKFALTLRAPKGMAHIASIGPVLELDKSSLRPLWQDQVERLANVELFQEENSPKSDDAVATLMALPTQIDAPLAPASLPDSLRKDATVATAAPTTAAVATTQAPQTQKLTPPAPSEIKEADAKAPETKDTRTKSTKAKNTEEKSAVATATNIKNNAPEDKTAQKTETENEAHVESEAQLVTNAPKGAEQSPSPAPLPTASGSLLALDQQQAKLKQKESGQSADSAEFEKSEGIALILAPPPRTQAHKQENIENAAQGTTTVTTAAINAAATMATKTASRVATSTLAVPVAPTAAALVQKSAKVTDGPSTAQITQSTEVAAEVTVNAVDGAAMPTLTLSEDGVSTETKTTPDSYTVLSGDLKFAKDKAPIDLAPPTPEPEPKSEAELAADQKGITLLDEAANYHDTGIIELSKPKPTPKQANGKPNTEKRNIMGSMIYEFSLNNVDYFMPLTIQSQEQLPPQFLKEHDRYWSRLDYQSAKHWCKTQNMRLPNIEELTDLAAQGEGFLEQKRWPSRISFWTEQESDDGETIETVSLRNGKVARYHSEALLYTTCIKE</sequence>
<feature type="compositionally biased region" description="Basic and acidic residues" evidence="1">
    <location>
        <begin position="289"/>
        <end position="307"/>
    </location>
</feature>
<organism evidence="3 4">
    <name type="scientific">Vibrio stylophorae</name>
    <dbReference type="NCBI Taxonomy" id="659351"/>
    <lineage>
        <taxon>Bacteria</taxon>
        <taxon>Pseudomonadati</taxon>
        <taxon>Pseudomonadota</taxon>
        <taxon>Gammaproteobacteria</taxon>
        <taxon>Vibrionales</taxon>
        <taxon>Vibrionaceae</taxon>
        <taxon>Vibrio</taxon>
    </lineage>
</organism>
<evidence type="ECO:0000256" key="2">
    <source>
        <dbReference type="SAM" id="SignalP"/>
    </source>
</evidence>
<evidence type="ECO:0000313" key="3">
    <source>
        <dbReference type="EMBL" id="CAH0533617.1"/>
    </source>
</evidence>
<keyword evidence="4" id="KW-1185">Reference proteome</keyword>
<evidence type="ECO:0000256" key="1">
    <source>
        <dbReference type="SAM" id="MobiDB-lite"/>
    </source>
</evidence>
<reference evidence="3" key="1">
    <citation type="submission" date="2021-11" db="EMBL/GenBank/DDBJ databases">
        <authorList>
            <person name="Rodrigo-Torres L."/>
            <person name="Arahal R. D."/>
            <person name="Lucena T."/>
        </authorList>
    </citation>
    <scope>NUCLEOTIDE SEQUENCE</scope>
    <source>
        <strain evidence="3">CECT 7929</strain>
    </source>
</reference>
<keyword evidence="2" id="KW-0732">Signal</keyword>
<protein>
    <recommendedName>
        <fullName evidence="5">SPOR domain-containing protein</fullName>
    </recommendedName>
</protein>
<accession>A0ABM8ZTG8</accession>
<name>A0ABM8ZTG8_9VIBR</name>
<dbReference type="EMBL" id="CAKLDI010000001">
    <property type="protein sequence ID" value="CAH0533617.1"/>
    <property type="molecule type" value="Genomic_DNA"/>
</dbReference>
<feature type="region of interest" description="Disordered" evidence="1">
    <location>
        <begin position="226"/>
        <end position="307"/>
    </location>
</feature>
<evidence type="ECO:0000313" key="4">
    <source>
        <dbReference type="Proteomes" id="UP000838672"/>
    </source>
</evidence>
<feature type="compositionally biased region" description="Low complexity" evidence="1">
    <location>
        <begin position="226"/>
        <end position="239"/>
    </location>
</feature>
<feature type="region of interest" description="Disordered" evidence="1">
    <location>
        <begin position="498"/>
        <end position="519"/>
    </location>
</feature>
<dbReference type="RefSeq" id="WP_237466049.1">
    <property type="nucleotide sequence ID" value="NZ_CAKLDI010000001.1"/>
</dbReference>
<feature type="compositionally biased region" description="Basic and acidic residues" evidence="1">
    <location>
        <begin position="249"/>
        <end position="277"/>
    </location>
</feature>
<evidence type="ECO:0008006" key="5">
    <source>
        <dbReference type="Google" id="ProtNLM"/>
    </source>
</evidence>
<feature type="region of interest" description="Disordered" evidence="1">
    <location>
        <begin position="541"/>
        <end position="560"/>
    </location>
</feature>
<dbReference type="Proteomes" id="UP000838672">
    <property type="component" value="Unassembled WGS sequence"/>
</dbReference>